<organism evidence="1 2">
    <name type="scientific">Algoriphagus locisalis</name>
    <dbReference type="NCBI Taxonomy" id="305507"/>
    <lineage>
        <taxon>Bacteria</taxon>
        <taxon>Pseudomonadati</taxon>
        <taxon>Bacteroidota</taxon>
        <taxon>Cytophagia</taxon>
        <taxon>Cytophagales</taxon>
        <taxon>Cyclobacteriaceae</taxon>
        <taxon>Algoriphagus</taxon>
    </lineage>
</organism>
<dbReference type="RefSeq" id="WP_091694811.1">
    <property type="nucleotide sequence ID" value="NZ_FPBF01000004.1"/>
</dbReference>
<evidence type="ECO:0000313" key="1">
    <source>
        <dbReference type="EMBL" id="SFT96465.1"/>
    </source>
</evidence>
<sequence length="844" mass="96236">MRITIHQAICGEKNKSWDLLKTTLEDSNQSKNIALKTDIQDTAGGQKWLPTIRGFGYGEYFLVMRSFLDVGDVRPGRAFSHVLILAFKDMLKISNLLGLFDLIPNQISKDADLQPIVLDESFLLAEIDSESYTEPFRNRFSKLIYGYIQLLEYKNTLLWVGDTDYELAVAELWKRLTDEERSKFEFGIYFNPVAIPKNKLNLITIASKNTSRFLNSGFLLVDVGDKIELTGIAERLLMGEKNLNAGVEEFAKAIGVRDFERQDWNTMSIGLKTFENFQNVFDFKKLKTFAHIVSKFSPSPKNGASFKRQIVDRLALVLKDAPADEVALFNQIDTKPFSSAKASWKESFSTWLEVNIFITGKVSNENIRILSALEKPNAKGWWHETLQNKVEGFFSLDDFDASIVYDWIEAEPKIFTLIKQFIKKENESAFGNVLHNKLKPSTIQLLKTYAKENNWYVLYAKILLLEFSVSEALVEQLKIDKNTSSLKGITEILKDCSGKEIVRLALLNKDTRLLSLAATHCKSDPAILNSIDLALPFSQQVWMEAIWLGNGLDTGFLKFKAVTHKLFDMLITGNAVLPDIIEKIGNSKYANISSYKNRAQLWDKLPSASRTRFLKSTSAALLEELSKGKTVSLPEDPVLSKYIFENAINDFFYFNSKNLKSIIPILRKYRNIPNDYLDTYLRNFRERIDGAEAKSLGKLVNERNAFNSASIIYHLSEKNNSWSIALKECYSLLSFGDKAKIFLLNLIPNVKISTNQWWDNAHDIISNYYSNPVSLVRIWTRAGGHESDLVLTVSAKETWEKALAQLKRGEFKSITMNSLLKEINKEYGEVDGFKLLFNIRKSHI</sequence>
<dbReference type="Pfam" id="PF20012">
    <property type="entry name" value="GAP1-N1"/>
    <property type="match status" value="1"/>
</dbReference>
<keyword evidence="2" id="KW-1185">Reference proteome</keyword>
<gene>
    <name evidence="1" type="ORF">SAMN04489724_3014</name>
</gene>
<protein>
    <submittedName>
        <fullName evidence="1">Uncharacterized protein</fullName>
    </submittedName>
</protein>
<dbReference type="AlphaFoldDB" id="A0A1I7CAK9"/>
<dbReference type="Proteomes" id="UP000199673">
    <property type="component" value="Unassembled WGS sequence"/>
</dbReference>
<dbReference type="EMBL" id="FPBF01000004">
    <property type="protein sequence ID" value="SFT96465.1"/>
    <property type="molecule type" value="Genomic_DNA"/>
</dbReference>
<reference evidence="2" key="1">
    <citation type="submission" date="2016-10" db="EMBL/GenBank/DDBJ databases">
        <authorList>
            <person name="Varghese N."/>
            <person name="Submissions S."/>
        </authorList>
    </citation>
    <scope>NUCLEOTIDE SEQUENCE [LARGE SCALE GENOMIC DNA]</scope>
    <source>
        <strain evidence="2">DSM 23445</strain>
    </source>
</reference>
<dbReference type="STRING" id="305507.SAMN04489724_3014"/>
<name>A0A1I7CAK9_9BACT</name>
<proteinExistence type="predicted"/>
<accession>A0A1I7CAK9</accession>
<evidence type="ECO:0000313" key="2">
    <source>
        <dbReference type="Proteomes" id="UP000199673"/>
    </source>
</evidence>
<dbReference type="OrthoDB" id="973138at2"/>